<reference evidence="2 3" key="1">
    <citation type="journal article" date="2010" name="Nature">
        <title>Genome sequence of the palaeopolyploid soybean.</title>
        <authorList>
            <person name="Schmutz J."/>
            <person name="Cannon S.B."/>
            <person name="Schlueter J."/>
            <person name="Ma J."/>
            <person name="Mitros T."/>
            <person name="Nelson W."/>
            <person name="Hyten D.L."/>
            <person name="Song Q."/>
            <person name="Thelen J.J."/>
            <person name="Cheng J."/>
            <person name="Xu D."/>
            <person name="Hellsten U."/>
            <person name="May G.D."/>
            <person name="Yu Y."/>
            <person name="Sakurai T."/>
            <person name="Umezawa T."/>
            <person name="Bhattacharyya M.K."/>
            <person name="Sandhu D."/>
            <person name="Valliyodan B."/>
            <person name="Lindquist E."/>
            <person name="Peto M."/>
            <person name="Grant D."/>
            <person name="Shu S."/>
            <person name="Goodstein D."/>
            <person name="Barry K."/>
            <person name="Futrell-Griggs M."/>
            <person name="Abernathy B."/>
            <person name="Du J."/>
            <person name="Tian Z."/>
            <person name="Zhu L."/>
            <person name="Gill N."/>
            <person name="Joshi T."/>
            <person name="Libault M."/>
            <person name="Sethuraman A."/>
            <person name="Zhang X.-C."/>
            <person name="Shinozaki K."/>
            <person name="Nguyen H.T."/>
            <person name="Wing R.A."/>
            <person name="Cregan P."/>
            <person name="Specht J."/>
            <person name="Grimwood J."/>
            <person name="Rokhsar D."/>
            <person name="Stacey G."/>
            <person name="Shoemaker R.C."/>
            <person name="Jackson S.A."/>
        </authorList>
    </citation>
    <scope>NUCLEOTIDE SEQUENCE [LARGE SCALE GENOMIC DNA]</scope>
    <source>
        <strain evidence="3">cv. Williams 82</strain>
        <tissue evidence="2">Callus</tissue>
    </source>
</reference>
<dbReference type="EnsemblPlants" id="KRH68887">
    <property type="protein sequence ID" value="KRH68887"/>
    <property type="gene ID" value="GLYMA_03G256000"/>
</dbReference>
<dbReference type="EMBL" id="CM000836">
    <property type="protein sequence ID" value="KRH68887.1"/>
    <property type="molecule type" value="Genomic_DNA"/>
</dbReference>
<protein>
    <submittedName>
        <fullName evidence="2 3">Uncharacterized protein</fullName>
    </submittedName>
</protein>
<reference evidence="3" key="2">
    <citation type="submission" date="2018-02" db="UniProtKB">
        <authorList>
            <consortium name="EnsemblPlants"/>
        </authorList>
    </citation>
    <scope>IDENTIFICATION</scope>
    <source>
        <strain evidence="3">Williams 82</strain>
    </source>
</reference>
<dbReference type="OrthoDB" id="831823at2759"/>
<organism evidence="2">
    <name type="scientific">Glycine max</name>
    <name type="common">Soybean</name>
    <name type="synonym">Glycine hispida</name>
    <dbReference type="NCBI Taxonomy" id="3847"/>
    <lineage>
        <taxon>Eukaryota</taxon>
        <taxon>Viridiplantae</taxon>
        <taxon>Streptophyta</taxon>
        <taxon>Embryophyta</taxon>
        <taxon>Tracheophyta</taxon>
        <taxon>Spermatophyta</taxon>
        <taxon>Magnoliopsida</taxon>
        <taxon>eudicotyledons</taxon>
        <taxon>Gunneridae</taxon>
        <taxon>Pentapetalae</taxon>
        <taxon>rosids</taxon>
        <taxon>fabids</taxon>
        <taxon>Fabales</taxon>
        <taxon>Fabaceae</taxon>
        <taxon>Papilionoideae</taxon>
        <taxon>50 kb inversion clade</taxon>
        <taxon>NPAAA clade</taxon>
        <taxon>indigoferoid/millettioid clade</taxon>
        <taxon>Phaseoleae</taxon>
        <taxon>Glycine</taxon>
        <taxon>Glycine subgen. Soja</taxon>
    </lineage>
</organism>
<feature type="region of interest" description="Disordered" evidence="1">
    <location>
        <begin position="89"/>
        <end position="122"/>
    </location>
</feature>
<sequence>MAQELEKERENEIEIDMNMMEEYEGEENNGALTHSHLPNTSLAELNMLLVLLSLFYFSSDECIEYHEESQEKTKKDEVAVTKTCIARLQSKRREKHEPKLGRKPISSRFQTTVKDSRHGRKM</sequence>
<keyword evidence="4" id="KW-1185">Reference proteome</keyword>
<dbReference type="GeneID" id="106798343"/>
<proteinExistence type="predicted"/>
<gene>
    <name evidence="3" type="primary">LOC106798343</name>
    <name evidence="2" type="ORF">GLYMA_03G256000</name>
</gene>
<dbReference type="Proteomes" id="UP000008827">
    <property type="component" value="Chromosome 3"/>
</dbReference>
<dbReference type="AlphaFoldDB" id="A0A0R0KPS1"/>
<evidence type="ECO:0000256" key="1">
    <source>
        <dbReference type="SAM" id="MobiDB-lite"/>
    </source>
</evidence>
<evidence type="ECO:0000313" key="3">
    <source>
        <dbReference type="EnsemblPlants" id="KRH68887"/>
    </source>
</evidence>
<accession>A0A0R0KPS1</accession>
<name>A0A0R0KPS1_SOYBN</name>
<evidence type="ECO:0000313" key="4">
    <source>
        <dbReference type="Proteomes" id="UP000008827"/>
    </source>
</evidence>
<evidence type="ECO:0000313" key="2">
    <source>
        <dbReference type="EMBL" id="KRH68887.1"/>
    </source>
</evidence>
<dbReference type="KEGG" id="gmx:106798343"/>
<dbReference type="OMA" id="SDECIEH"/>
<dbReference type="Gramene" id="KRH68887">
    <property type="protein sequence ID" value="KRH68887"/>
    <property type="gene ID" value="GLYMA_03G256000"/>
</dbReference>
<dbReference type="PaxDb" id="3847-GLYMA03G41685.1"/>
<dbReference type="RefSeq" id="XP_014629802.1">
    <property type="nucleotide sequence ID" value="XM_014774316.3"/>
</dbReference>
<reference evidence="2" key="3">
    <citation type="submission" date="2018-07" db="EMBL/GenBank/DDBJ databases">
        <title>WGS assembly of Glycine max.</title>
        <authorList>
            <person name="Schmutz J."/>
            <person name="Cannon S."/>
            <person name="Schlueter J."/>
            <person name="Ma J."/>
            <person name="Mitros T."/>
            <person name="Nelson W."/>
            <person name="Hyten D."/>
            <person name="Song Q."/>
            <person name="Thelen J."/>
            <person name="Cheng J."/>
            <person name="Xu D."/>
            <person name="Hellsten U."/>
            <person name="May G."/>
            <person name="Yu Y."/>
            <person name="Sakurai T."/>
            <person name="Umezawa T."/>
            <person name="Bhattacharyya M."/>
            <person name="Sandhu D."/>
            <person name="Valliyodan B."/>
            <person name="Lindquist E."/>
            <person name="Peto M."/>
            <person name="Grant D."/>
            <person name="Shu S."/>
            <person name="Goodstein D."/>
            <person name="Barry K."/>
            <person name="Futrell-Griggs M."/>
            <person name="Abernathy B."/>
            <person name="Du J."/>
            <person name="Tian Z."/>
            <person name="Zhu L."/>
            <person name="Gill N."/>
            <person name="Joshi T."/>
            <person name="Libault M."/>
            <person name="Sethuraman A."/>
            <person name="Zhang X."/>
            <person name="Shinozaki K."/>
            <person name="Nguyen H."/>
            <person name="Wing R."/>
            <person name="Cregan P."/>
            <person name="Specht J."/>
            <person name="Grimwood J."/>
            <person name="Rokhsar D."/>
            <person name="Stacey G."/>
            <person name="Shoemaker R."/>
            <person name="Jackson S."/>
        </authorList>
    </citation>
    <scope>NUCLEOTIDE SEQUENCE</scope>
    <source>
        <tissue evidence="2">Callus</tissue>
    </source>
</reference>